<dbReference type="EMBL" id="CP031094">
    <property type="protein sequence ID" value="QCF28093.1"/>
    <property type="molecule type" value="Genomic_DNA"/>
</dbReference>
<reference evidence="1 2" key="1">
    <citation type="submission" date="2018-07" db="EMBL/GenBank/DDBJ databases">
        <title>Marsedoiliclastica nanhaica gen. nov. sp. nov., a novel marine hydrocarbonoclastic bacterium isolated from an in-situ enriched hydrocarbon-degrading consortium in deep-sea sediment.</title>
        <authorList>
            <person name="Dong C."/>
            <person name="Ma T."/>
            <person name="Liu R."/>
            <person name="Shao Z."/>
        </authorList>
    </citation>
    <scope>NUCLEOTIDE SEQUENCE [LARGE SCALE GENOMIC DNA]</scope>
    <source>
        <strain evidence="2">soil36-7</strain>
        <plasmid evidence="1 2">psoil36-7</plasmid>
    </source>
</reference>
<protein>
    <submittedName>
        <fullName evidence="1">Uncharacterized protein</fullName>
    </submittedName>
</protein>
<accession>A0A4P7XMC9</accession>
<dbReference type="RefSeq" id="WP_136550766.1">
    <property type="nucleotide sequence ID" value="NZ_CP031094.1"/>
</dbReference>
<organism evidence="1 2">
    <name type="scientific">Hydrocarboniclastica marina</name>
    <dbReference type="NCBI Taxonomy" id="2259620"/>
    <lineage>
        <taxon>Bacteria</taxon>
        <taxon>Pseudomonadati</taxon>
        <taxon>Pseudomonadota</taxon>
        <taxon>Gammaproteobacteria</taxon>
        <taxon>Alteromonadales</taxon>
        <taxon>Alteromonadaceae</taxon>
        <taxon>Hydrocarboniclastica</taxon>
    </lineage>
</organism>
<dbReference type="AlphaFoldDB" id="A0A4P7XMC9"/>
<gene>
    <name evidence="1" type="ORF">soil367_18645</name>
</gene>
<keyword evidence="2" id="KW-1185">Reference proteome</keyword>
<dbReference type="GeneID" id="40106927"/>
<evidence type="ECO:0000313" key="2">
    <source>
        <dbReference type="Proteomes" id="UP000298049"/>
    </source>
</evidence>
<evidence type="ECO:0000313" key="1">
    <source>
        <dbReference type="EMBL" id="QCF28093.1"/>
    </source>
</evidence>
<keyword evidence="1" id="KW-0614">Plasmid</keyword>
<name>A0A4P7XMC9_9ALTE</name>
<dbReference type="KEGG" id="hmi:soil367_18645"/>
<sequence>MEPEECQSGLLKLLRSKKHWAHRGIARRILESDQDHLLPVAMKQLERGYQLCTYRRDQDDPLQLWMCGTGMIEANLGKVLRWVLTLQTGPEFNMALCDIVYPSLSSLCEVEEFESPDDKRNQLLLWIAQSPLLDPANPQTKRLIQALRDIEQPSHAVQLAYKCIDALPDKDEAILDLVLTAVDMFPPRQALEIIEPYETLLQSDRAKKVFAEQKAYVEGELRDAGRTVPGHWAMFDPAEPTQGRPDLYDQDAQLVVELGAAVSFLASPTGQSLLPFSQTKTLFGPRENEWPLTLKRLIQSRLLQVRRESAEGSFEMHEDQRFSWVPAHVELAVNLDSDDSQSGIILGLQNEIQEYVLHSTPVALLPVWQHLVSIEAHDYWISCMEYFRLPTHTLEDDEAHFQSAAALFSLSELMNLIYNVCQSAAGEQKARMLTNTHARNLAGSMLRSRMERAQAEGWTIKRGFRGELMPMSHLIQFFFTDFIPIGQETYECVVPNTGTLADAQEAMNQPQRGPSEPRV</sequence>
<geneLocation type="plasmid" evidence="1 2">
    <name>psoil36-7</name>
</geneLocation>
<dbReference type="Proteomes" id="UP000298049">
    <property type="component" value="Plasmid psoil36-7"/>
</dbReference>
<proteinExistence type="predicted"/>